<comment type="caution">
    <text evidence="11">The sequence shown here is derived from an EMBL/GenBank/DDBJ whole genome shotgun (WGS) entry which is preliminary data.</text>
</comment>
<keyword evidence="3" id="KW-0812">Transmembrane</keyword>
<gene>
    <name evidence="11" type="ORF">Cflav_PD1770</name>
</gene>
<keyword evidence="4" id="KW-0732">Signal</keyword>
<feature type="domain" description="Fibronectin type-III" evidence="10">
    <location>
        <begin position="562"/>
        <end position="653"/>
    </location>
</feature>
<dbReference type="PANTHER" id="PTHR13460">
    <property type="match status" value="1"/>
</dbReference>
<dbReference type="InterPro" id="IPR015919">
    <property type="entry name" value="Cadherin-like_sf"/>
</dbReference>
<dbReference type="PANTHER" id="PTHR13460:SF0">
    <property type="entry name" value="MALECTIN"/>
    <property type="match status" value="1"/>
</dbReference>
<dbReference type="InterPro" id="IPR017853">
    <property type="entry name" value="GH"/>
</dbReference>
<dbReference type="InterPro" id="IPR021720">
    <property type="entry name" value="Malectin_dom"/>
</dbReference>
<dbReference type="InterPro" id="IPR011635">
    <property type="entry name" value="CARDB"/>
</dbReference>
<dbReference type="Pfam" id="PF07705">
    <property type="entry name" value="CARDB"/>
    <property type="match status" value="1"/>
</dbReference>
<accession>B9XNP0</accession>
<dbReference type="CDD" id="cd00063">
    <property type="entry name" value="FN3"/>
    <property type="match status" value="1"/>
</dbReference>
<keyword evidence="7" id="KW-0472">Membrane</keyword>
<evidence type="ECO:0000256" key="3">
    <source>
        <dbReference type="ARBA" id="ARBA00022692"/>
    </source>
</evidence>
<evidence type="ECO:0000256" key="4">
    <source>
        <dbReference type="ARBA" id="ARBA00022729"/>
    </source>
</evidence>
<evidence type="ECO:0000259" key="10">
    <source>
        <dbReference type="PROSITE" id="PS50853"/>
    </source>
</evidence>
<feature type="domain" description="Fibronectin type-III" evidence="10">
    <location>
        <begin position="317"/>
        <end position="413"/>
    </location>
</feature>
<dbReference type="Gene3D" id="2.60.120.430">
    <property type="entry name" value="Galactose-binding lectin"/>
    <property type="match status" value="2"/>
</dbReference>
<name>B9XNP0_PEDPL</name>
<reference evidence="11 12" key="1">
    <citation type="journal article" date="2011" name="J. Bacteriol.">
        <title>Genome sequence of 'Pedosphaera parvula' Ellin514, an aerobic Verrucomicrobial isolate from pasture soil.</title>
        <authorList>
            <person name="Kant R."/>
            <person name="van Passel M.W."/>
            <person name="Sangwan P."/>
            <person name="Palva A."/>
            <person name="Lucas S."/>
            <person name="Copeland A."/>
            <person name="Lapidus A."/>
            <person name="Glavina Del Rio T."/>
            <person name="Dalin E."/>
            <person name="Tice H."/>
            <person name="Bruce D."/>
            <person name="Goodwin L."/>
            <person name="Pitluck S."/>
            <person name="Chertkov O."/>
            <person name="Larimer F.W."/>
            <person name="Land M.L."/>
            <person name="Hauser L."/>
            <person name="Brettin T.S."/>
            <person name="Detter J.C."/>
            <person name="Han S."/>
            <person name="de Vos W.M."/>
            <person name="Janssen P.H."/>
            <person name="Smidt H."/>
        </authorList>
    </citation>
    <scope>NUCLEOTIDE SEQUENCE [LARGE SCALE GENOMIC DNA]</scope>
    <source>
        <strain evidence="11 12">Ellin514</strain>
    </source>
</reference>
<organism evidence="11 12">
    <name type="scientific">Pedosphaera parvula (strain Ellin514)</name>
    <dbReference type="NCBI Taxonomy" id="320771"/>
    <lineage>
        <taxon>Bacteria</taxon>
        <taxon>Pseudomonadati</taxon>
        <taxon>Verrucomicrobiota</taxon>
        <taxon>Pedosphaerae</taxon>
        <taxon>Pedosphaerales</taxon>
        <taxon>Pedosphaeraceae</taxon>
        <taxon>Pedosphaera</taxon>
    </lineage>
</organism>
<dbReference type="SUPFAM" id="SSF49265">
    <property type="entry name" value="Fibronectin type III"/>
    <property type="match status" value="2"/>
</dbReference>
<keyword evidence="6" id="KW-1133">Transmembrane helix</keyword>
<dbReference type="SMART" id="SM00060">
    <property type="entry name" value="FN3"/>
    <property type="match status" value="2"/>
</dbReference>
<evidence type="ECO:0000256" key="5">
    <source>
        <dbReference type="ARBA" id="ARBA00022824"/>
    </source>
</evidence>
<comment type="similarity">
    <text evidence="2">Belongs to the malectin family.</text>
</comment>
<dbReference type="InterPro" id="IPR013783">
    <property type="entry name" value="Ig-like_fold"/>
</dbReference>
<keyword evidence="8" id="KW-0325">Glycoprotein</keyword>
<dbReference type="SUPFAM" id="SSF51445">
    <property type="entry name" value="(Trans)glycosidases"/>
    <property type="match status" value="1"/>
</dbReference>
<dbReference type="GO" id="GO:0016020">
    <property type="term" value="C:membrane"/>
    <property type="evidence" value="ECO:0007669"/>
    <property type="project" value="InterPro"/>
</dbReference>
<dbReference type="EMBL" id="ABOX02000041">
    <property type="protein sequence ID" value="EEF58580.1"/>
    <property type="molecule type" value="Genomic_DNA"/>
</dbReference>
<dbReference type="SUPFAM" id="SSF49313">
    <property type="entry name" value="Cadherin-like"/>
    <property type="match status" value="1"/>
</dbReference>
<dbReference type="AlphaFoldDB" id="B9XNP0"/>
<comment type="subcellular location">
    <subcellularLocation>
        <location evidence="1">Endoplasmic reticulum membrane</location>
        <topology evidence="1">Single-pass type I membrane protein</topology>
    </subcellularLocation>
</comment>
<dbReference type="STRING" id="320771.Cflav_PD1770"/>
<dbReference type="InterPro" id="IPR003961">
    <property type="entry name" value="FN3_dom"/>
</dbReference>
<dbReference type="Proteomes" id="UP000003688">
    <property type="component" value="Unassembled WGS sequence"/>
</dbReference>
<evidence type="ECO:0000256" key="7">
    <source>
        <dbReference type="ARBA" id="ARBA00023136"/>
    </source>
</evidence>
<evidence type="ECO:0000256" key="8">
    <source>
        <dbReference type="ARBA" id="ARBA00023180"/>
    </source>
</evidence>
<evidence type="ECO:0000256" key="6">
    <source>
        <dbReference type="ARBA" id="ARBA00022989"/>
    </source>
</evidence>
<evidence type="ECO:0000313" key="11">
    <source>
        <dbReference type="EMBL" id="EEF58580.1"/>
    </source>
</evidence>
<dbReference type="PROSITE" id="PS50853">
    <property type="entry name" value="FN3"/>
    <property type="match status" value="2"/>
</dbReference>
<dbReference type="RefSeq" id="WP_007417427.1">
    <property type="nucleotide sequence ID" value="NZ_ABOX02000041.1"/>
</dbReference>
<evidence type="ECO:0000256" key="9">
    <source>
        <dbReference type="ARBA" id="ARBA00023277"/>
    </source>
</evidence>
<keyword evidence="9" id="KW-0119">Carbohydrate metabolism</keyword>
<dbReference type="GO" id="GO:0005509">
    <property type="term" value="F:calcium ion binding"/>
    <property type="evidence" value="ECO:0007669"/>
    <property type="project" value="InterPro"/>
</dbReference>
<evidence type="ECO:0000256" key="1">
    <source>
        <dbReference type="ARBA" id="ARBA00004115"/>
    </source>
</evidence>
<dbReference type="Gene3D" id="2.60.40.10">
    <property type="entry name" value="Immunoglobulins"/>
    <property type="match status" value="4"/>
</dbReference>
<evidence type="ECO:0000256" key="2">
    <source>
        <dbReference type="ARBA" id="ARBA00009141"/>
    </source>
</evidence>
<keyword evidence="12" id="KW-1185">Reference proteome</keyword>
<evidence type="ECO:0000313" key="12">
    <source>
        <dbReference type="Proteomes" id="UP000003688"/>
    </source>
</evidence>
<protein>
    <submittedName>
        <fullName evidence="11">APHP domain protein</fullName>
    </submittedName>
</protein>
<dbReference type="GO" id="GO:0030246">
    <property type="term" value="F:carbohydrate binding"/>
    <property type="evidence" value="ECO:0007669"/>
    <property type="project" value="InterPro"/>
</dbReference>
<dbReference type="InterPro" id="IPR039155">
    <property type="entry name" value="MLEC"/>
</dbReference>
<proteinExistence type="inferred from homology"/>
<sequence>MAALVNLVAQGISSSKLSAHLINAYTAGSSNIIAGHPRVLKILDVGSGMVNAMRAYKSGTPGGKVVLRVYSPRMYTLDSDPDASAAATNFWTTILQPSINSLSSSDRALLDYIEGPNEGQTPTLGYPPDRPVQASQWFNQFWTNLTPMIVAAGFKPCIGSIGVGNPGGSPAEMQSYLAAFVPALRQAKAAGGAWSYHAYTIQYTTDPNAEIYYSLRYRQFYNYFASTFPDLNNMPLILTEGGVDLSGDPNTSGWQARGPADWYQRWLNWFDSQMNQDSYVMGCTLFQNGNPSGWSSFDLEPIASWMRTYLTGPSTLPPAPTGVSAAWGLNTITLTWPTIPSTPTSFYVKRATVSGGPYSVIASNITTGVTNFYYLDTTATNGGSYFYVISALNSVGEGPNSPEITPQIFVPNAINCGGSAVGSYQADAYFSGGLTYAVGNTIDTNGLSNPAPMSVYQSQRYQNLTYTLPFFTPNAPYKLRLHFAEIYWTATGQRVFNVLVNGAQVLSSFDIIAAAGAPMKGNIQEINAISDSSGNINLQLVTITDQASINGIEVVANPTNFIPIAPAGLTTSVSTGQVSLSWSAPASATRFNIKRSTTSGGPYTTIASNVVVSAFTDYSFTPNTTYYYVVSGQNTLGEGPNSAQASATPTAGLPDVVITALSWTPNPALGGNNVTFKATVKNQGSAATPAGVVLGVGFNVDDAGATFSGSFSSALAPGSSVVLTANGGGSPSGTWPATPGIHTLTGNVDDINRFPESNENNNIFSTNMAVFVSGYSINSGGTTTGSFATDQNSTGGTTSTSTNTIDLSLASNVAGPQSLYQSQRLGDFTYSFNNLIPNQTYAVRLHFAELVYTNIGQRAFNVSINGIQKLTNFDIVAQSGGINRALIERFNAPADTNGQIIVQFTSVVDQALVNGIQILATNGLVNATPTLIAISNYTINANQLLSFTTKAIDPDQPTQNLTYSIVTGAPGGATIGPISGLFTWTPTLLQAPGTNTIQVRATDNASPAASALKSFTVIVVAPPHISQLLNLGTNLSLSFDSYPGKTYRLQYKDDLSDTNWVTLGADTMASTSGSSFSSLANTNSQRFYRVLQLN</sequence>
<keyword evidence="5" id="KW-0256">Endoplasmic reticulum</keyword>
<dbReference type="InterPro" id="IPR036116">
    <property type="entry name" value="FN3_sf"/>
</dbReference>
<dbReference type="OrthoDB" id="182870at2"/>
<dbReference type="Pfam" id="PF11721">
    <property type="entry name" value="Malectin"/>
    <property type="match status" value="2"/>
</dbReference>